<evidence type="ECO:0000313" key="2">
    <source>
        <dbReference type="Proteomes" id="UP000676565"/>
    </source>
</evidence>
<name>A0ABS5C3K2_9BACT</name>
<keyword evidence="2" id="KW-1185">Reference proteome</keyword>
<dbReference type="EMBL" id="JAGKQQ010000002">
    <property type="protein sequence ID" value="MBP3960529.1"/>
    <property type="molecule type" value="Genomic_DNA"/>
</dbReference>
<dbReference type="InterPro" id="IPR036514">
    <property type="entry name" value="SGNH_hydro_sf"/>
</dbReference>
<dbReference type="PROSITE" id="PS51257">
    <property type="entry name" value="PROKAR_LIPOPROTEIN"/>
    <property type="match status" value="1"/>
</dbReference>
<dbReference type="RefSeq" id="WP_210662668.1">
    <property type="nucleotide sequence ID" value="NZ_JAGKQQ010000002.1"/>
</dbReference>
<dbReference type="Gene3D" id="3.40.50.1110">
    <property type="entry name" value="SGNH hydrolase"/>
    <property type="match status" value="1"/>
</dbReference>
<sequence length="266" mass="28920">MRHNFEPFVLCMVFPLLTGCGCNAEHAPAASLTELPSAPSVSSVSVPPNPGRVRSADYSILFVGNSHTSSHDLPNLVCEMIQFRQPGKTTYAHTLGVGFLEDVERNPSYRVEIESHPWKFVVLQAQKISTGGKHEYSRTEGTGFAKLAKSRGAKVFFFSEWGLKDKPGDGSRQEKVYSEMARDAGVNLAGVGRAWDIALSERPSLPLHDWDGNHQSALGAFLTAAFLCGKLTGECPEPLGTFPAPTLNEADRKFLARCAAKAVKMP</sequence>
<gene>
    <name evidence="1" type="ORF">J8F10_35340</name>
</gene>
<protein>
    <recommendedName>
        <fullName evidence="3">SGNH/GDSL hydrolase family protein</fullName>
    </recommendedName>
</protein>
<reference evidence="1 2" key="1">
    <citation type="submission" date="2021-04" db="EMBL/GenBank/DDBJ databases">
        <authorList>
            <person name="Ivanova A."/>
        </authorList>
    </citation>
    <scope>NUCLEOTIDE SEQUENCE [LARGE SCALE GENOMIC DNA]</scope>
    <source>
        <strain evidence="1 2">G18</strain>
    </source>
</reference>
<accession>A0ABS5C3K2</accession>
<evidence type="ECO:0000313" key="1">
    <source>
        <dbReference type="EMBL" id="MBP3960529.1"/>
    </source>
</evidence>
<proteinExistence type="predicted"/>
<evidence type="ECO:0008006" key="3">
    <source>
        <dbReference type="Google" id="ProtNLM"/>
    </source>
</evidence>
<organism evidence="1 2">
    <name type="scientific">Gemmata palustris</name>
    <dbReference type="NCBI Taxonomy" id="2822762"/>
    <lineage>
        <taxon>Bacteria</taxon>
        <taxon>Pseudomonadati</taxon>
        <taxon>Planctomycetota</taxon>
        <taxon>Planctomycetia</taxon>
        <taxon>Gemmatales</taxon>
        <taxon>Gemmataceae</taxon>
        <taxon>Gemmata</taxon>
    </lineage>
</organism>
<comment type="caution">
    <text evidence="1">The sequence shown here is derived from an EMBL/GenBank/DDBJ whole genome shotgun (WGS) entry which is preliminary data.</text>
</comment>
<dbReference type="Proteomes" id="UP000676565">
    <property type="component" value="Unassembled WGS sequence"/>
</dbReference>